<dbReference type="PANTHER" id="PTHR24348">
    <property type="entry name" value="SERINE/THREONINE-PROTEIN KINASE UNC-51-RELATED"/>
    <property type="match status" value="1"/>
</dbReference>
<keyword evidence="1 3" id="KW-0547">Nucleotide-binding</keyword>
<dbReference type="PROSITE" id="PS00107">
    <property type="entry name" value="PROTEIN_KINASE_ATP"/>
    <property type="match status" value="1"/>
</dbReference>
<dbReference type="GO" id="GO:0005524">
    <property type="term" value="F:ATP binding"/>
    <property type="evidence" value="ECO:0007669"/>
    <property type="project" value="UniProtKB-UniRule"/>
</dbReference>
<dbReference type="GO" id="GO:0004674">
    <property type="term" value="F:protein serine/threonine kinase activity"/>
    <property type="evidence" value="ECO:0007669"/>
    <property type="project" value="InterPro"/>
</dbReference>
<feature type="compositionally biased region" description="Basic and acidic residues" evidence="5">
    <location>
        <begin position="201"/>
        <end position="218"/>
    </location>
</feature>
<evidence type="ECO:0000313" key="7">
    <source>
        <dbReference type="EMBL" id="KAK0535224.1"/>
    </source>
</evidence>
<feature type="region of interest" description="Disordered" evidence="5">
    <location>
        <begin position="1054"/>
        <end position="1202"/>
    </location>
</feature>
<dbReference type="InterPro" id="IPR011009">
    <property type="entry name" value="Kinase-like_dom_sf"/>
</dbReference>
<dbReference type="InterPro" id="IPR045269">
    <property type="entry name" value="Atg1-like"/>
</dbReference>
<name>A0AAN6GDD2_9BASI</name>
<feature type="coiled-coil region" evidence="4">
    <location>
        <begin position="620"/>
        <end position="647"/>
    </location>
</feature>
<evidence type="ECO:0000256" key="4">
    <source>
        <dbReference type="SAM" id="Coils"/>
    </source>
</evidence>
<feature type="region of interest" description="Disordered" evidence="5">
    <location>
        <begin position="1267"/>
        <end position="1306"/>
    </location>
</feature>
<dbReference type="SMART" id="SM00220">
    <property type="entry name" value="S_TKc"/>
    <property type="match status" value="1"/>
</dbReference>
<feature type="compositionally biased region" description="Polar residues" evidence="5">
    <location>
        <begin position="1598"/>
        <end position="1609"/>
    </location>
</feature>
<dbReference type="PROSITE" id="PS00108">
    <property type="entry name" value="PROTEIN_KINASE_ST"/>
    <property type="match status" value="1"/>
</dbReference>
<comment type="caution">
    <text evidence="7">The sequence shown here is derived from an EMBL/GenBank/DDBJ whole genome shotgun (WGS) entry which is preliminary data.</text>
</comment>
<dbReference type="EMBL" id="JAPDMQ010000100">
    <property type="protein sequence ID" value="KAK0535224.1"/>
    <property type="molecule type" value="Genomic_DNA"/>
</dbReference>
<feature type="compositionally biased region" description="Polar residues" evidence="5">
    <location>
        <begin position="978"/>
        <end position="990"/>
    </location>
</feature>
<feature type="compositionally biased region" description="Basic residues" evidence="5">
    <location>
        <begin position="1"/>
        <end position="10"/>
    </location>
</feature>
<feature type="compositionally biased region" description="Low complexity" evidence="5">
    <location>
        <begin position="51"/>
        <end position="65"/>
    </location>
</feature>
<dbReference type="Proteomes" id="UP001176521">
    <property type="component" value="Unassembled WGS sequence"/>
</dbReference>
<feature type="region of interest" description="Disordered" evidence="5">
    <location>
        <begin position="977"/>
        <end position="1020"/>
    </location>
</feature>
<feature type="region of interest" description="Disordered" evidence="5">
    <location>
        <begin position="921"/>
        <end position="944"/>
    </location>
</feature>
<protein>
    <recommendedName>
        <fullName evidence="6">Protein kinase domain-containing protein</fullName>
    </recommendedName>
</protein>
<dbReference type="PROSITE" id="PS50011">
    <property type="entry name" value="PROTEIN_KINASE_DOM"/>
    <property type="match status" value="1"/>
</dbReference>
<dbReference type="InterPro" id="IPR017441">
    <property type="entry name" value="Protein_kinase_ATP_BS"/>
</dbReference>
<feature type="compositionally biased region" description="Low complexity" evidence="5">
    <location>
        <begin position="1148"/>
        <end position="1164"/>
    </location>
</feature>
<gene>
    <name evidence="7" type="ORF">OC842_002390</name>
</gene>
<keyword evidence="4" id="KW-0175">Coiled coil</keyword>
<feature type="region of interest" description="Disordered" evidence="5">
    <location>
        <begin position="1446"/>
        <end position="1469"/>
    </location>
</feature>
<feature type="region of interest" description="Disordered" evidence="5">
    <location>
        <begin position="1546"/>
        <end position="1573"/>
    </location>
</feature>
<feature type="compositionally biased region" description="Low complexity" evidence="5">
    <location>
        <begin position="1588"/>
        <end position="1597"/>
    </location>
</feature>
<dbReference type="GO" id="GO:0005737">
    <property type="term" value="C:cytoplasm"/>
    <property type="evidence" value="ECO:0007669"/>
    <property type="project" value="TreeGrafter"/>
</dbReference>
<feature type="compositionally biased region" description="Low complexity" evidence="5">
    <location>
        <begin position="1613"/>
        <end position="1626"/>
    </location>
</feature>
<dbReference type="PANTHER" id="PTHR24348:SF68">
    <property type="entry name" value="SERINE_THREONINE-PROTEIN KINASE ATG1C"/>
    <property type="match status" value="1"/>
</dbReference>
<dbReference type="InterPro" id="IPR000719">
    <property type="entry name" value="Prot_kinase_dom"/>
</dbReference>
<dbReference type="GO" id="GO:0010506">
    <property type="term" value="P:regulation of autophagy"/>
    <property type="evidence" value="ECO:0007669"/>
    <property type="project" value="InterPro"/>
</dbReference>
<feature type="compositionally biased region" description="Low complexity" evidence="5">
    <location>
        <begin position="219"/>
        <end position="239"/>
    </location>
</feature>
<feature type="compositionally biased region" description="Basic and acidic residues" evidence="5">
    <location>
        <begin position="730"/>
        <end position="754"/>
    </location>
</feature>
<feature type="region of interest" description="Disordered" evidence="5">
    <location>
        <begin position="120"/>
        <end position="247"/>
    </location>
</feature>
<feature type="compositionally biased region" description="Polar residues" evidence="5">
    <location>
        <begin position="686"/>
        <end position="706"/>
    </location>
</feature>
<keyword evidence="8" id="KW-1185">Reference proteome</keyword>
<feature type="compositionally biased region" description="Basic and acidic residues" evidence="5">
    <location>
        <begin position="144"/>
        <end position="160"/>
    </location>
</feature>
<evidence type="ECO:0000259" key="6">
    <source>
        <dbReference type="PROSITE" id="PS50011"/>
    </source>
</evidence>
<proteinExistence type="predicted"/>
<dbReference type="Gene3D" id="1.10.510.10">
    <property type="entry name" value="Transferase(Phosphotransferase) domain 1"/>
    <property type="match status" value="1"/>
</dbReference>
<sequence length="1685" mass="182552">MDTPGRHPRRLAHEQQGASHTPTLTTRTTLAHTPAASVAQRAVQNSDQNRHPQQAQQLQHSAQKTQPKHALLPDFHFQPTKDAQGKSIRPAPGLAVAPPAMGNPDQSVSMDISISAEVGAQKPTGRKTPNSSAESYSTPITAGHQRDFTDAASRPPEHGRQLLSPAQVSERSGADLQAQGKTDQYQILRTDVQQTTTQPERQPRAQQQEHKHPADREPASPSRALAPPATSSVASSSTAQQNSGVYSLSDEQLADRLHFEKEIGHGNWGSIWTVQPRHPTSLTPHLPATTLAAKLCHRQRTAPSNARVRSLWNEFKVLKAVGSAPWPKNRNPRKASLSVGPGGRGRVMVQPPAGHPAIMRFYEFLITPSYAVILMPYFRQPMNVALPPETCRAYFQHLLSGVFWLHQNNVTHNDVKTANTMIEILQGPPGTPHDAPLNPVLHSIPILADFGFAQLHDEASVPKNFDKDGNLMPRYCTKNSWGTPEYLSPERARGDLHDERPSDLWSLGVTFFEIATGRTPFENEEEQFLTKEELAIYYERTISGSWIGTYSISADLEDLIRGMLNPDPLKRIGEADALLHPYFVDSELIQDAEEADDLCDLTDDLDASLGAVVRAQVEAVKAERTRREAYECEVESLAQQRQDKDARVLDEPSVDIAIPRHHASESERSHPSSHYQQEAGPYEYGQDSQANGLVSNDTANRRTTLNIMPVVRDPNVEEVGHHSRTTASAESRRDAVEDHGLDRVAETSVQEDKHTRKYWKPALNVINTDVAARVEDQSIRTPHSPAKEPVSEAKNDNMFSPMVSKYKKSQALLSGAFHGTPMSKAKQREAVGKEAAATPSKAHATAVISTPRVDRNAPLKSPMRSRMYQHELDTANALKQQNQGRDREAHPAKSQHVLASPPRREVPALGSPILLERSLDAAPAPDSRMHRAPQRDAWALSASGEEVQEVASSIDSQQKPKDGGRFMAFARTVKRSMSKSSIFTDSNASRSPKPGKAPLHKAASPPVLQCELSSDQQSNRATIQQRRQQAAERLERAIIHTPKVPQDVIKAAPVDSPSSWYSAGPAAGSETSLRAKVESPATAGPADGRENPQLSNRRKTLQAAEEVLSKWNAQRSLSVAEDSDHDEEEEDEDEDNLSDGRKSPTLVASQHAAARAKAAKSAQQNDTESRIARTQARNDTAVVRGVDRRRTSSEHQPSPAARTTIDAIAGRLDAMSQHASSLLRLVEETRSTIDSVKTSSKEETPASAAAAAIVSQNATGRRLNITDEHQPDSEDEVDQALKQRSPIARVPTAAEEQRPKHKQPRPFSMHELQAHVTKEHLVRADASLASEGNVTTYSNVGEQSEGTTLVGDFSSAGAYAHSGSGREAASWTVMPSSKAVRKEGHQSRLSVIATPLKAKVKSALYDNVNTAHKTPMAQGSGYGAGENQIPAYATVRKHNSGWQVDGQPMPGGEDSFRAAHAPGSPESSHWVKVEDHHYDLQNAALSDTKSQPSAVGVAAAAVSQPGRFSMRRTRSFVLSALTTQMQQQQQQQQQQVDTSVGAPENHAFQRRSPNAGARDGSNSPSGYPDVTSPATALANANRSARATASVASNASALPTGTRSSVSSRGNHLASPVSQVPPAVVSPRGTPGKAVTRFLKLIRGGGAGGAQAGVAAGAEVGAVAVPRAYQESTGASTASVGDDYRS</sequence>
<accession>A0AAN6GDD2</accession>
<feature type="region of interest" description="Disordered" evidence="5">
    <location>
        <begin position="1"/>
        <end position="107"/>
    </location>
</feature>
<keyword evidence="2 3" id="KW-0067">ATP-binding</keyword>
<dbReference type="Pfam" id="PF00069">
    <property type="entry name" value="Pkinase"/>
    <property type="match status" value="1"/>
</dbReference>
<evidence type="ECO:0000256" key="5">
    <source>
        <dbReference type="SAM" id="MobiDB-lite"/>
    </source>
</evidence>
<dbReference type="InterPro" id="IPR008271">
    <property type="entry name" value="Ser/Thr_kinase_AS"/>
</dbReference>
<evidence type="ECO:0000256" key="2">
    <source>
        <dbReference type="ARBA" id="ARBA00022840"/>
    </source>
</evidence>
<feature type="domain" description="Protein kinase" evidence="6">
    <location>
        <begin position="257"/>
        <end position="583"/>
    </location>
</feature>
<feature type="region of interest" description="Disordered" evidence="5">
    <location>
        <begin position="661"/>
        <end position="754"/>
    </location>
</feature>
<organism evidence="7 8">
    <name type="scientific">Tilletia horrida</name>
    <dbReference type="NCBI Taxonomy" id="155126"/>
    <lineage>
        <taxon>Eukaryota</taxon>
        <taxon>Fungi</taxon>
        <taxon>Dikarya</taxon>
        <taxon>Basidiomycota</taxon>
        <taxon>Ustilaginomycotina</taxon>
        <taxon>Exobasidiomycetes</taxon>
        <taxon>Tilletiales</taxon>
        <taxon>Tilletiaceae</taxon>
        <taxon>Tilletia</taxon>
    </lineage>
</organism>
<feature type="compositionally biased region" description="Polar residues" evidence="5">
    <location>
        <begin position="127"/>
        <end position="140"/>
    </location>
</feature>
<evidence type="ECO:0000313" key="8">
    <source>
        <dbReference type="Proteomes" id="UP001176521"/>
    </source>
</evidence>
<feature type="region of interest" description="Disordered" evidence="5">
    <location>
        <begin position="1588"/>
        <end position="1630"/>
    </location>
</feature>
<feature type="binding site" evidence="3">
    <location>
        <position position="294"/>
    </location>
    <ligand>
        <name>ATP</name>
        <dbReference type="ChEBI" id="CHEBI:30616"/>
    </ligand>
</feature>
<dbReference type="SUPFAM" id="SSF56112">
    <property type="entry name" value="Protein kinase-like (PK-like)"/>
    <property type="match status" value="1"/>
</dbReference>
<evidence type="ECO:0000256" key="3">
    <source>
        <dbReference type="PROSITE-ProRule" id="PRU10141"/>
    </source>
</evidence>
<feature type="region of interest" description="Disordered" evidence="5">
    <location>
        <begin position="879"/>
        <end position="906"/>
    </location>
</feature>
<reference evidence="7" key="1">
    <citation type="journal article" date="2023" name="PhytoFront">
        <title>Draft Genome Resources of Seven Strains of Tilletia horrida, Causal Agent of Kernel Smut of Rice.</title>
        <authorList>
            <person name="Khanal S."/>
            <person name="Antony Babu S."/>
            <person name="Zhou X.G."/>
        </authorList>
    </citation>
    <scope>NUCLEOTIDE SEQUENCE</scope>
    <source>
        <strain evidence="7">TX3</strain>
    </source>
</reference>
<feature type="compositionally biased region" description="Low complexity" evidence="5">
    <location>
        <begin position="20"/>
        <end position="35"/>
    </location>
</feature>
<evidence type="ECO:0000256" key="1">
    <source>
        <dbReference type="ARBA" id="ARBA00022741"/>
    </source>
</evidence>
<feature type="compositionally biased region" description="Acidic residues" evidence="5">
    <location>
        <begin position="1121"/>
        <end position="1137"/>
    </location>
</feature>